<keyword evidence="3 4" id="KW-0234">DNA repair</keyword>
<organism evidence="9 10">
    <name type="scientific">Suipraeoptans intestinalis</name>
    <dbReference type="NCBI Taxonomy" id="2606628"/>
    <lineage>
        <taxon>Bacteria</taxon>
        <taxon>Bacillati</taxon>
        <taxon>Bacillota</taxon>
        <taxon>Clostridia</taxon>
        <taxon>Lachnospirales</taxon>
        <taxon>Lachnospiraceae</taxon>
        <taxon>Suipraeoptans</taxon>
    </lineage>
</organism>
<dbReference type="SUPFAM" id="SSF55874">
    <property type="entry name" value="ATPase domain of HSP90 chaperone/DNA topoisomerase II/histidine kinase"/>
    <property type="match status" value="1"/>
</dbReference>
<feature type="compositionally biased region" description="Basic and acidic residues" evidence="5">
    <location>
        <begin position="349"/>
        <end position="358"/>
    </location>
</feature>
<evidence type="ECO:0000256" key="1">
    <source>
        <dbReference type="ARBA" id="ARBA00006082"/>
    </source>
</evidence>
<feature type="domain" description="MutL C-terminal dimerisation" evidence="7">
    <location>
        <begin position="502"/>
        <end position="645"/>
    </location>
</feature>
<dbReference type="Gene3D" id="3.30.1540.20">
    <property type="entry name" value="MutL, C-terminal domain, dimerisation subdomain"/>
    <property type="match status" value="1"/>
</dbReference>
<dbReference type="InterPro" id="IPR042121">
    <property type="entry name" value="MutL_C_regsub"/>
</dbReference>
<keyword evidence="9" id="KW-0255">Endonuclease</keyword>
<dbReference type="Pfam" id="PF08676">
    <property type="entry name" value="MutL_C"/>
    <property type="match status" value="1"/>
</dbReference>
<evidence type="ECO:0000256" key="5">
    <source>
        <dbReference type="SAM" id="MobiDB-lite"/>
    </source>
</evidence>
<feature type="region of interest" description="Disordered" evidence="5">
    <location>
        <begin position="332"/>
        <end position="402"/>
    </location>
</feature>
<dbReference type="GO" id="GO:0004519">
    <property type="term" value="F:endonuclease activity"/>
    <property type="evidence" value="ECO:0007669"/>
    <property type="project" value="UniProtKB-KW"/>
</dbReference>
<protein>
    <recommendedName>
        <fullName evidence="4">DNA mismatch repair protein MutL</fullName>
    </recommendedName>
</protein>
<keyword evidence="2 4" id="KW-0227">DNA damage</keyword>
<evidence type="ECO:0000259" key="7">
    <source>
        <dbReference type="SMART" id="SM00853"/>
    </source>
</evidence>
<dbReference type="SMART" id="SM00853">
    <property type="entry name" value="MutL_C"/>
    <property type="match status" value="1"/>
</dbReference>
<dbReference type="InterPro" id="IPR002099">
    <property type="entry name" value="MutL/Mlh/PMS"/>
</dbReference>
<accession>A0A6N7UXH0</accession>
<dbReference type="SMART" id="SM01340">
    <property type="entry name" value="DNA_mis_repair"/>
    <property type="match status" value="1"/>
</dbReference>
<sequence length="689" mass="77108">MNEIRVLDPATIDKIAAGEVVERPASIVKELVENAIDAGADEITVEIEEGGIALIRVTDNGCGMEKDQIPRAFLRHATSKIDSAEDLSHLTSLGFRGEALSSIAAVAKVEVRTKTPEAPVGIRYEIAGGVPGETEEIGAKDGTTFFIRHLFYNTPARRKFLKTAMTEAGHIGDLMTRMALSHPKIAFRFINGGQTRLQTSGNGSIKDIIYHIYGREIASNLMEVCQEAGGMRIEGYIGKPLISRGNRNYETYFINHRYIKNGILSKAIEDAYKDFTMQHKYPFVVLHLAVDTQKVDVNVHPSKMEVRFSSHQEVYGTVFEALSKTLHEKELIPQVELETPPVGYPSRKQQPDRQEERNTGSVAFASFPSEAEANGGTEKNDPKPSALTGGMPNASLPEKSGQKDLEYFLGKMRERVESYHRQNSAAEVGMLDQIFRPDAQVDRIREQVRYGREPSKSEEAETAEIAEKRETAGESPGKGTEEQLDFFGENLLKRETKAGYRLIGQAFDTYWMVEFQEQLYIIDQHAAHERVLYEQTMKQLKTHETCSQMIAPPIILTLDMQEALVLESHLGQFEKVGFEIESFGQNSFAVRGVPANLSGIAKKELLLQMLDGLADEMERKISPELLEEKIASMSCKAAVKGHDRLSFQEADALMDQLLTLENPYHCPHGRPTLIAMSKRELEKKFKRIV</sequence>
<evidence type="ECO:0000313" key="10">
    <source>
        <dbReference type="Proteomes" id="UP000434409"/>
    </source>
</evidence>
<dbReference type="GO" id="GO:0032300">
    <property type="term" value="C:mismatch repair complex"/>
    <property type="evidence" value="ECO:0007669"/>
    <property type="project" value="InterPro"/>
</dbReference>
<dbReference type="RefSeq" id="WP_154475403.1">
    <property type="nucleotide sequence ID" value="NZ_VULY01000018.1"/>
</dbReference>
<dbReference type="Proteomes" id="UP000434409">
    <property type="component" value="Unassembled WGS sequence"/>
</dbReference>
<feature type="compositionally biased region" description="Basic and acidic residues" evidence="5">
    <location>
        <begin position="449"/>
        <end position="472"/>
    </location>
</feature>
<name>A0A6N7UXH0_9FIRM</name>
<reference evidence="9 10" key="1">
    <citation type="submission" date="2019-08" db="EMBL/GenBank/DDBJ databases">
        <title>In-depth cultivation of the pig gut microbiome towards novel bacterial diversity and tailored functional studies.</title>
        <authorList>
            <person name="Wylensek D."/>
            <person name="Hitch T.C.A."/>
            <person name="Clavel T."/>
        </authorList>
    </citation>
    <scope>NUCLEOTIDE SEQUENCE [LARGE SCALE GENOMIC DNA]</scope>
    <source>
        <strain evidence="9 10">68-1-5</strain>
    </source>
</reference>
<dbReference type="FunFam" id="3.30.565.10:FF:000003">
    <property type="entry name" value="DNA mismatch repair endonuclease MutL"/>
    <property type="match status" value="1"/>
</dbReference>
<dbReference type="InterPro" id="IPR020568">
    <property type="entry name" value="Ribosomal_Su5_D2-typ_SF"/>
</dbReference>
<keyword evidence="10" id="KW-1185">Reference proteome</keyword>
<comment type="function">
    <text evidence="4">This protein is involved in the repair of mismatches in DNA. It is required for dam-dependent methyl-directed DNA mismatch repair. May act as a 'molecular matchmaker', a protein that promotes the formation of a stable complex between two or more DNA-binding proteins in an ATP-dependent manner without itself being part of a final effector complex.</text>
</comment>
<dbReference type="Gene3D" id="3.30.1370.100">
    <property type="entry name" value="MutL, C-terminal domain, regulatory subdomain"/>
    <property type="match status" value="1"/>
</dbReference>
<dbReference type="InterPro" id="IPR037198">
    <property type="entry name" value="MutL_C_sf"/>
</dbReference>
<dbReference type="PANTHER" id="PTHR10073">
    <property type="entry name" value="DNA MISMATCH REPAIR PROTEIN MLH, PMS, MUTL"/>
    <property type="match status" value="1"/>
</dbReference>
<dbReference type="PROSITE" id="PS00058">
    <property type="entry name" value="DNA_MISMATCH_REPAIR_1"/>
    <property type="match status" value="1"/>
</dbReference>
<dbReference type="InterPro" id="IPR038973">
    <property type="entry name" value="MutL/Mlh/Pms-like"/>
</dbReference>
<dbReference type="GO" id="GO:0030983">
    <property type="term" value="F:mismatched DNA binding"/>
    <property type="evidence" value="ECO:0007669"/>
    <property type="project" value="InterPro"/>
</dbReference>
<dbReference type="GO" id="GO:0016887">
    <property type="term" value="F:ATP hydrolysis activity"/>
    <property type="evidence" value="ECO:0007669"/>
    <property type="project" value="InterPro"/>
</dbReference>
<dbReference type="Pfam" id="PF01119">
    <property type="entry name" value="DNA_mis_repair"/>
    <property type="match status" value="1"/>
</dbReference>
<dbReference type="InterPro" id="IPR014762">
    <property type="entry name" value="DNA_mismatch_repair_CS"/>
</dbReference>
<evidence type="ECO:0000256" key="2">
    <source>
        <dbReference type="ARBA" id="ARBA00022763"/>
    </source>
</evidence>
<evidence type="ECO:0000259" key="8">
    <source>
        <dbReference type="SMART" id="SM01340"/>
    </source>
</evidence>
<dbReference type="InterPro" id="IPR013507">
    <property type="entry name" value="DNA_mismatch_S5_2-like"/>
</dbReference>
<dbReference type="GO" id="GO:0140664">
    <property type="term" value="F:ATP-dependent DNA damage sensor activity"/>
    <property type="evidence" value="ECO:0007669"/>
    <property type="project" value="InterPro"/>
</dbReference>
<evidence type="ECO:0000259" key="6">
    <source>
        <dbReference type="SMART" id="SM00387"/>
    </source>
</evidence>
<dbReference type="PANTHER" id="PTHR10073:SF12">
    <property type="entry name" value="DNA MISMATCH REPAIR PROTEIN MLH1"/>
    <property type="match status" value="1"/>
</dbReference>
<dbReference type="InterPro" id="IPR014790">
    <property type="entry name" value="MutL_C"/>
</dbReference>
<gene>
    <name evidence="4 9" type="primary">mutL</name>
    <name evidence="9" type="ORF">FYJ34_00865</name>
</gene>
<keyword evidence="9" id="KW-0378">Hydrolase</keyword>
<feature type="region of interest" description="Disordered" evidence="5">
    <location>
        <begin position="449"/>
        <end position="482"/>
    </location>
</feature>
<dbReference type="CDD" id="cd16926">
    <property type="entry name" value="HATPase_MutL-MLH-PMS-like"/>
    <property type="match status" value="1"/>
</dbReference>
<dbReference type="InterPro" id="IPR003594">
    <property type="entry name" value="HATPase_dom"/>
</dbReference>
<evidence type="ECO:0000256" key="4">
    <source>
        <dbReference type="HAMAP-Rule" id="MF_00149"/>
    </source>
</evidence>
<feature type="domain" description="DNA mismatch repair protein S5" evidence="8">
    <location>
        <begin position="209"/>
        <end position="327"/>
    </location>
</feature>
<dbReference type="NCBIfam" id="TIGR00585">
    <property type="entry name" value="mutl"/>
    <property type="match status" value="1"/>
</dbReference>
<dbReference type="InterPro" id="IPR036890">
    <property type="entry name" value="HATPase_C_sf"/>
</dbReference>
<comment type="caution">
    <text evidence="9">The sequence shown here is derived from an EMBL/GenBank/DDBJ whole genome shotgun (WGS) entry which is preliminary data.</text>
</comment>
<proteinExistence type="inferred from homology"/>
<dbReference type="InterPro" id="IPR014721">
    <property type="entry name" value="Ribsml_uS5_D2-typ_fold_subgr"/>
</dbReference>
<comment type="similarity">
    <text evidence="1 4">Belongs to the DNA mismatch repair MutL/HexB family.</text>
</comment>
<dbReference type="AlphaFoldDB" id="A0A6N7UXH0"/>
<dbReference type="InterPro" id="IPR020667">
    <property type="entry name" value="DNA_mismatch_repair_MutL"/>
</dbReference>
<dbReference type="GO" id="GO:0005524">
    <property type="term" value="F:ATP binding"/>
    <property type="evidence" value="ECO:0007669"/>
    <property type="project" value="InterPro"/>
</dbReference>
<dbReference type="InterPro" id="IPR042120">
    <property type="entry name" value="MutL_C_dimsub"/>
</dbReference>
<evidence type="ECO:0000256" key="3">
    <source>
        <dbReference type="ARBA" id="ARBA00023204"/>
    </source>
</evidence>
<dbReference type="HAMAP" id="MF_00149">
    <property type="entry name" value="DNA_mis_repair"/>
    <property type="match status" value="1"/>
</dbReference>
<keyword evidence="9" id="KW-0540">Nuclease</keyword>
<dbReference type="SUPFAM" id="SSF54211">
    <property type="entry name" value="Ribosomal protein S5 domain 2-like"/>
    <property type="match status" value="1"/>
</dbReference>
<dbReference type="Pfam" id="PF02518">
    <property type="entry name" value="HATPase_c"/>
    <property type="match status" value="1"/>
</dbReference>
<dbReference type="Gene3D" id="3.30.230.10">
    <property type="match status" value="1"/>
</dbReference>
<feature type="domain" description="Histidine kinase/HSP90-like ATPase" evidence="6">
    <location>
        <begin position="19"/>
        <end position="153"/>
    </location>
</feature>
<dbReference type="GO" id="GO:0006298">
    <property type="term" value="P:mismatch repair"/>
    <property type="evidence" value="ECO:0007669"/>
    <property type="project" value="UniProtKB-UniRule"/>
</dbReference>
<dbReference type="SUPFAM" id="SSF118116">
    <property type="entry name" value="DNA mismatch repair protein MutL"/>
    <property type="match status" value="1"/>
</dbReference>
<dbReference type="Gene3D" id="3.30.565.10">
    <property type="entry name" value="Histidine kinase-like ATPase, C-terminal domain"/>
    <property type="match status" value="1"/>
</dbReference>
<dbReference type="EMBL" id="VULY01000018">
    <property type="protein sequence ID" value="MSR92859.1"/>
    <property type="molecule type" value="Genomic_DNA"/>
</dbReference>
<evidence type="ECO:0000313" key="9">
    <source>
        <dbReference type="EMBL" id="MSR92859.1"/>
    </source>
</evidence>
<dbReference type="SMART" id="SM00387">
    <property type="entry name" value="HATPase_c"/>
    <property type="match status" value="1"/>
</dbReference>
<dbReference type="CDD" id="cd00782">
    <property type="entry name" value="MutL_Trans"/>
    <property type="match status" value="1"/>
</dbReference>